<protein>
    <submittedName>
        <fullName evidence="1">Uncharacterized protein</fullName>
    </submittedName>
</protein>
<dbReference type="VEuPathDB" id="VectorBase:LDEU002160"/>
<dbReference type="EMBL" id="NCKV01000727">
    <property type="protein sequence ID" value="RWS29882.1"/>
    <property type="molecule type" value="Genomic_DNA"/>
</dbReference>
<keyword evidence="2" id="KW-1185">Reference proteome</keyword>
<dbReference type="AlphaFoldDB" id="A0A443SQX1"/>
<evidence type="ECO:0000313" key="2">
    <source>
        <dbReference type="Proteomes" id="UP000288716"/>
    </source>
</evidence>
<evidence type="ECO:0000313" key="1">
    <source>
        <dbReference type="EMBL" id="RWS29882.1"/>
    </source>
</evidence>
<name>A0A443SQX1_9ACAR</name>
<proteinExistence type="predicted"/>
<accession>A0A443SQX1</accession>
<gene>
    <name evidence="1" type="ORF">B4U80_11434</name>
</gene>
<reference evidence="1 2" key="1">
    <citation type="journal article" date="2018" name="Gigascience">
        <title>Genomes of trombidid mites reveal novel predicted allergens and laterally-transferred genes associated with secondary metabolism.</title>
        <authorList>
            <person name="Dong X."/>
            <person name="Chaisiri K."/>
            <person name="Xia D."/>
            <person name="Armstrong S.D."/>
            <person name="Fang Y."/>
            <person name="Donnelly M.J."/>
            <person name="Kadowaki T."/>
            <person name="McGarry J.W."/>
            <person name="Darby A.C."/>
            <person name="Makepeace B.L."/>
        </authorList>
    </citation>
    <scope>NUCLEOTIDE SEQUENCE [LARGE SCALE GENOMIC DNA]</scope>
    <source>
        <strain evidence="1">UoL-UT</strain>
    </source>
</reference>
<dbReference type="Proteomes" id="UP000288716">
    <property type="component" value="Unassembled WGS sequence"/>
</dbReference>
<comment type="caution">
    <text evidence="1">The sequence shown here is derived from an EMBL/GenBank/DDBJ whole genome shotgun (WGS) entry which is preliminary data.</text>
</comment>
<sequence length="32" mass="3622">MAKYCVHIFALITVRFVRTVVGTTHTLFVIAN</sequence>
<organism evidence="1 2">
    <name type="scientific">Leptotrombidium deliense</name>
    <dbReference type="NCBI Taxonomy" id="299467"/>
    <lineage>
        <taxon>Eukaryota</taxon>
        <taxon>Metazoa</taxon>
        <taxon>Ecdysozoa</taxon>
        <taxon>Arthropoda</taxon>
        <taxon>Chelicerata</taxon>
        <taxon>Arachnida</taxon>
        <taxon>Acari</taxon>
        <taxon>Acariformes</taxon>
        <taxon>Trombidiformes</taxon>
        <taxon>Prostigmata</taxon>
        <taxon>Anystina</taxon>
        <taxon>Parasitengona</taxon>
        <taxon>Trombiculoidea</taxon>
        <taxon>Trombiculidae</taxon>
        <taxon>Leptotrombidium</taxon>
    </lineage>
</organism>